<reference evidence="2" key="1">
    <citation type="submission" date="2022-10" db="EMBL/GenBank/DDBJ databases">
        <title>Tapping the CABI collections for fungal endophytes: first genome assemblies for Collariella, Neodidymelliopsis, Ascochyta clinopodiicola, Didymella pomorum, Didymosphaeria variabile, Neocosmospora piperis and Neocucurbitaria cava.</title>
        <authorList>
            <person name="Hill R."/>
        </authorList>
    </citation>
    <scope>NUCLEOTIDE SEQUENCE</scope>
    <source>
        <strain evidence="2">IMI 355082</strain>
    </source>
</reference>
<dbReference type="AlphaFoldDB" id="A0A9W9CZE1"/>
<dbReference type="InterPro" id="IPR023346">
    <property type="entry name" value="Lysozyme-like_dom_sf"/>
</dbReference>
<dbReference type="OrthoDB" id="1193027at2759"/>
<dbReference type="SUPFAM" id="SSF53955">
    <property type="entry name" value="Lysozyme-like"/>
    <property type="match status" value="1"/>
</dbReference>
<dbReference type="Gene3D" id="1.10.530.10">
    <property type="match status" value="1"/>
</dbReference>
<accession>A0A9W9CZE1</accession>
<proteinExistence type="predicted"/>
<dbReference type="Proteomes" id="UP001140453">
    <property type="component" value="Unassembled WGS sequence"/>
</dbReference>
<feature type="chain" id="PRO_5040884426" description="Transglycosylase SLT domain-containing protein" evidence="1">
    <location>
        <begin position="20"/>
        <end position="209"/>
    </location>
</feature>
<keyword evidence="3" id="KW-1185">Reference proteome</keyword>
<comment type="caution">
    <text evidence="2">The sequence shown here is derived from an EMBL/GenBank/DDBJ whole genome shotgun (WGS) entry which is preliminary data.</text>
</comment>
<evidence type="ECO:0008006" key="4">
    <source>
        <dbReference type="Google" id="ProtNLM"/>
    </source>
</evidence>
<name>A0A9W9CZE1_9PEZI</name>
<sequence>MLALQTLVSALLAVPAVLAAPHLTLTTRSGPQSYSGPASSFPAMSEWVDFDTILKNYTPAMTAAGSTESDVSNIGKACQSVASSQGIDARVILALVLQESTGYVGVGTTTNVDGQGTGGIMQTSGCQGFPGQSGLTEDQIETMISCGTTHFATNYQTQGGQNTTDTIYPALREYNSGSVDTSDLSTAPNGAGVSSYVSDIAQRLQGTVF</sequence>
<organism evidence="2 3">
    <name type="scientific">Gnomoniopsis smithogilvyi</name>
    <dbReference type="NCBI Taxonomy" id="1191159"/>
    <lineage>
        <taxon>Eukaryota</taxon>
        <taxon>Fungi</taxon>
        <taxon>Dikarya</taxon>
        <taxon>Ascomycota</taxon>
        <taxon>Pezizomycotina</taxon>
        <taxon>Sordariomycetes</taxon>
        <taxon>Sordariomycetidae</taxon>
        <taxon>Diaporthales</taxon>
        <taxon>Gnomoniaceae</taxon>
        <taxon>Gnomoniopsis</taxon>
    </lineage>
</organism>
<evidence type="ECO:0000313" key="3">
    <source>
        <dbReference type="Proteomes" id="UP001140453"/>
    </source>
</evidence>
<dbReference type="EMBL" id="JAPEVB010000002">
    <property type="protein sequence ID" value="KAJ4393464.1"/>
    <property type="molecule type" value="Genomic_DNA"/>
</dbReference>
<feature type="signal peptide" evidence="1">
    <location>
        <begin position="1"/>
        <end position="19"/>
    </location>
</feature>
<gene>
    <name evidence="2" type="ORF">N0V93_002676</name>
</gene>
<evidence type="ECO:0000313" key="2">
    <source>
        <dbReference type="EMBL" id="KAJ4393464.1"/>
    </source>
</evidence>
<evidence type="ECO:0000256" key="1">
    <source>
        <dbReference type="SAM" id="SignalP"/>
    </source>
</evidence>
<keyword evidence="1" id="KW-0732">Signal</keyword>
<protein>
    <recommendedName>
        <fullName evidence="4">Transglycosylase SLT domain-containing protein</fullName>
    </recommendedName>
</protein>